<dbReference type="SUPFAM" id="SSF55785">
    <property type="entry name" value="PYP-like sensor domain (PAS domain)"/>
    <property type="match status" value="1"/>
</dbReference>
<keyword evidence="2" id="KW-1133">Transmembrane helix</keyword>
<keyword evidence="2" id="KW-0472">Membrane</keyword>
<evidence type="ECO:0000256" key="1">
    <source>
        <dbReference type="ARBA" id="ARBA00001946"/>
    </source>
</evidence>
<dbReference type="PROSITE" id="PS50887">
    <property type="entry name" value="GGDEF"/>
    <property type="match status" value="1"/>
</dbReference>
<sequence length="954" mass="108135">MLSLLTAALILILLSTAIFSQSVQQPLALDRQFQSAELHPHSRFLRTEKYVQLSEVQNLTSWHPSQNIEPLGEDESLWGHFSLINQDSLPLRFAFVIGNPTLDEVDIHILDDKGRIRTSLMMGAMRPFSARPVNHRDFVARLEMGANEKLDVYFRIADRGPLVFPIKVWRDEALIAKEQASLALIGMIGGAMLILACYYLITYVLMHSPVRFWLAMASLSFLLLFINVEGVLVQVLPPLSKYISLLNLSLVALSLFTVAKVSHSMLRGVPLYWRYASYTASYLLLLAAFVLNDYLQIIAAMGLAGATVVVQLMLAWRFTNRQDGRPNRIYAIGWSTIALAAGVKSGLYLSGVLLASYLSLYLTLLALFGVLLIALAVEAHEQAKNISRYQRQSNTINDLRRFYDLFRNSAEGLYTSTLGGKLITTNPAMCHLFGYDDEEQMLAECTSTAQFYANQLDRLSLVEELKRSGLVMGREIRGVRRDGSEFWFSISVQLRHEHDEDYLFGTIFDITERKESTMSLEYMATHDPLTGVFNRREFEKQLRATLERAKTAGAEMTLLYMDLDQFKVVNDTCGHKAGDILIKQLSQQLNQVVEGKGLLARLGGDEFGVLLEAEQASEESAYLLANKLLNVVQQFRFVWENRIFTLGISIGLVPYNQTIHSPEQLLSMADSACYMAKEQGRNQIHTYSKQDEKIQRYETELHWVSLINKALQENRFELYYQHYHPLNKISRGHHYEILIRMLGDDDSQIISPASFLPAAERYNLTAQIDRWVIEHYFKWLSRQPEHKTQLVRANINLSGNSLGDKDLRLFVLNAFEKYSVPYNKICFEITESMAIIKMDETLQFIKTFHQLGCRFALDDFGSGFSSYGYLKSLPVNYVKIDGGFVKDLLVDPVDMAMVSSIKDVAKALGMKTVAEFVESKEIMVELGKMGVDYAQGYGVARPAPLKDFTPLTSP</sequence>
<organism evidence="7 8">
    <name type="scientific">Bowmanella dokdonensis</name>
    <dbReference type="NCBI Taxonomy" id="751969"/>
    <lineage>
        <taxon>Bacteria</taxon>
        <taxon>Pseudomonadati</taxon>
        <taxon>Pseudomonadota</taxon>
        <taxon>Gammaproteobacteria</taxon>
        <taxon>Alteromonadales</taxon>
        <taxon>Alteromonadaceae</taxon>
        <taxon>Bowmanella</taxon>
    </lineage>
</organism>
<feature type="transmembrane region" description="Helical" evidence="2">
    <location>
        <begin position="180"/>
        <end position="201"/>
    </location>
</feature>
<dbReference type="Pfam" id="PF00563">
    <property type="entry name" value="EAL"/>
    <property type="match status" value="1"/>
</dbReference>
<evidence type="ECO:0000259" key="3">
    <source>
        <dbReference type="PROSITE" id="PS50112"/>
    </source>
</evidence>
<evidence type="ECO:0000313" key="8">
    <source>
        <dbReference type="Proteomes" id="UP000664654"/>
    </source>
</evidence>
<dbReference type="Gene3D" id="3.30.450.20">
    <property type="entry name" value="PAS domain"/>
    <property type="match status" value="1"/>
</dbReference>
<dbReference type="InterPro" id="IPR000014">
    <property type="entry name" value="PAS"/>
</dbReference>
<dbReference type="InterPro" id="IPR043128">
    <property type="entry name" value="Rev_trsase/Diguanyl_cyclase"/>
</dbReference>
<reference evidence="7" key="1">
    <citation type="submission" date="2021-03" db="EMBL/GenBank/DDBJ databases">
        <title>novel species isolated from a fishpond in China.</title>
        <authorList>
            <person name="Lu H."/>
            <person name="Cai Z."/>
        </authorList>
    </citation>
    <scope>NUCLEOTIDE SEQUENCE</scope>
    <source>
        <strain evidence="7">JCM 30855</strain>
    </source>
</reference>
<dbReference type="InterPro" id="IPR029787">
    <property type="entry name" value="Nucleotide_cyclase"/>
</dbReference>
<evidence type="ECO:0000259" key="6">
    <source>
        <dbReference type="PROSITE" id="PS50887"/>
    </source>
</evidence>
<dbReference type="Gene3D" id="2.60.40.2380">
    <property type="match status" value="1"/>
</dbReference>
<dbReference type="PANTHER" id="PTHR44757">
    <property type="entry name" value="DIGUANYLATE CYCLASE DGCP"/>
    <property type="match status" value="1"/>
</dbReference>
<dbReference type="SUPFAM" id="SSF55073">
    <property type="entry name" value="Nucleotide cyclase"/>
    <property type="match status" value="1"/>
</dbReference>
<proteinExistence type="predicted"/>
<dbReference type="InterPro" id="IPR052155">
    <property type="entry name" value="Biofilm_reg_signaling"/>
</dbReference>
<dbReference type="InterPro" id="IPR001633">
    <property type="entry name" value="EAL_dom"/>
</dbReference>
<dbReference type="InterPro" id="IPR035965">
    <property type="entry name" value="PAS-like_dom_sf"/>
</dbReference>
<evidence type="ECO:0000256" key="2">
    <source>
        <dbReference type="SAM" id="Phobius"/>
    </source>
</evidence>
<dbReference type="PROSITE" id="PS50112">
    <property type="entry name" value="PAS"/>
    <property type="match status" value="1"/>
</dbReference>
<dbReference type="Gene3D" id="3.20.20.450">
    <property type="entry name" value="EAL domain"/>
    <property type="match status" value="1"/>
</dbReference>
<evidence type="ECO:0000259" key="4">
    <source>
        <dbReference type="PROSITE" id="PS50113"/>
    </source>
</evidence>
<dbReference type="NCBIfam" id="TIGR00229">
    <property type="entry name" value="sensory_box"/>
    <property type="match status" value="1"/>
</dbReference>
<dbReference type="FunFam" id="3.30.70.270:FF:000001">
    <property type="entry name" value="Diguanylate cyclase domain protein"/>
    <property type="match status" value="1"/>
</dbReference>
<dbReference type="InterPro" id="IPR000700">
    <property type="entry name" value="PAS-assoc_C"/>
</dbReference>
<feature type="transmembrane region" description="Helical" evidence="2">
    <location>
        <begin position="213"/>
        <end position="236"/>
    </location>
</feature>
<feature type="domain" description="GGDEF" evidence="6">
    <location>
        <begin position="554"/>
        <end position="689"/>
    </location>
</feature>
<dbReference type="EMBL" id="JAFKCV010000005">
    <property type="protein sequence ID" value="MBN7825726.1"/>
    <property type="molecule type" value="Genomic_DNA"/>
</dbReference>
<feature type="transmembrane region" description="Helical" evidence="2">
    <location>
        <begin position="242"/>
        <end position="259"/>
    </location>
</feature>
<dbReference type="Pfam" id="PF07696">
    <property type="entry name" value="7TMR-DISMED2"/>
    <property type="match status" value="1"/>
</dbReference>
<feature type="domain" description="EAL" evidence="5">
    <location>
        <begin position="700"/>
        <end position="954"/>
    </location>
</feature>
<comment type="cofactor">
    <cofactor evidence="1">
        <name>Mg(2+)</name>
        <dbReference type="ChEBI" id="CHEBI:18420"/>
    </cofactor>
</comment>
<accession>A0A939DPT5</accession>
<dbReference type="NCBIfam" id="TIGR00254">
    <property type="entry name" value="GGDEF"/>
    <property type="match status" value="1"/>
</dbReference>
<dbReference type="CDD" id="cd00130">
    <property type="entry name" value="PAS"/>
    <property type="match status" value="1"/>
</dbReference>
<dbReference type="SMART" id="SM00052">
    <property type="entry name" value="EAL"/>
    <property type="match status" value="1"/>
</dbReference>
<feature type="transmembrane region" description="Helical" evidence="2">
    <location>
        <begin position="271"/>
        <end position="291"/>
    </location>
</feature>
<feature type="transmembrane region" description="Helical" evidence="2">
    <location>
        <begin position="328"/>
        <end position="349"/>
    </location>
</feature>
<dbReference type="CDD" id="cd01949">
    <property type="entry name" value="GGDEF"/>
    <property type="match status" value="1"/>
</dbReference>
<dbReference type="InterPro" id="IPR011623">
    <property type="entry name" value="7TMR_DISM_rcpt_extracell_dom1"/>
</dbReference>
<feature type="transmembrane region" description="Helical" evidence="2">
    <location>
        <begin position="355"/>
        <end position="377"/>
    </location>
</feature>
<dbReference type="InterPro" id="IPR011622">
    <property type="entry name" value="7TMR_DISM_rcpt_extracell_dom2"/>
</dbReference>
<dbReference type="AlphaFoldDB" id="A0A939DPT5"/>
<dbReference type="PROSITE" id="PS50883">
    <property type="entry name" value="EAL"/>
    <property type="match status" value="1"/>
</dbReference>
<feature type="domain" description="PAS" evidence="3">
    <location>
        <begin position="398"/>
        <end position="439"/>
    </location>
</feature>
<dbReference type="CDD" id="cd01948">
    <property type="entry name" value="EAL"/>
    <property type="match status" value="1"/>
</dbReference>
<comment type="caution">
    <text evidence="7">The sequence shown here is derived from an EMBL/GenBank/DDBJ whole genome shotgun (WGS) entry which is preliminary data.</text>
</comment>
<feature type="domain" description="PAC" evidence="4">
    <location>
        <begin position="472"/>
        <end position="522"/>
    </location>
</feature>
<name>A0A939DPT5_9ALTE</name>
<dbReference type="Gene3D" id="3.30.70.270">
    <property type="match status" value="1"/>
</dbReference>
<gene>
    <name evidence="7" type="ORF">J0A66_10870</name>
</gene>
<feature type="transmembrane region" description="Helical" evidence="2">
    <location>
        <begin position="297"/>
        <end position="316"/>
    </location>
</feature>
<evidence type="ECO:0000313" key="7">
    <source>
        <dbReference type="EMBL" id="MBN7825726.1"/>
    </source>
</evidence>
<keyword evidence="2" id="KW-0812">Transmembrane</keyword>
<dbReference type="SUPFAM" id="SSF141868">
    <property type="entry name" value="EAL domain-like"/>
    <property type="match status" value="1"/>
</dbReference>
<dbReference type="InterPro" id="IPR000160">
    <property type="entry name" value="GGDEF_dom"/>
</dbReference>
<dbReference type="PROSITE" id="PS50113">
    <property type="entry name" value="PAC"/>
    <property type="match status" value="1"/>
</dbReference>
<dbReference type="Pfam" id="PF00990">
    <property type="entry name" value="GGDEF"/>
    <property type="match status" value="1"/>
</dbReference>
<dbReference type="Proteomes" id="UP000664654">
    <property type="component" value="Unassembled WGS sequence"/>
</dbReference>
<dbReference type="Pfam" id="PF07695">
    <property type="entry name" value="7TMR-DISM_7TM"/>
    <property type="match status" value="1"/>
</dbReference>
<dbReference type="InterPro" id="IPR035919">
    <property type="entry name" value="EAL_sf"/>
</dbReference>
<dbReference type="SMART" id="SM00267">
    <property type="entry name" value="GGDEF"/>
    <property type="match status" value="1"/>
</dbReference>
<protein>
    <submittedName>
        <fullName evidence="7">EAL domain-containing protein</fullName>
    </submittedName>
</protein>
<dbReference type="Pfam" id="PF13426">
    <property type="entry name" value="PAS_9"/>
    <property type="match status" value="1"/>
</dbReference>
<keyword evidence="8" id="KW-1185">Reference proteome</keyword>
<evidence type="ECO:0000259" key="5">
    <source>
        <dbReference type="PROSITE" id="PS50883"/>
    </source>
</evidence>
<dbReference type="GO" id="GO:0003824">
    <property type="term" value="F:catalytic activity"/>
    <property type="evidence" value="ECO:0007669"/>
    <property type="project" value="UniProtKB-ARBA"/>
</dbReference>
<dbReference type="PANTHER" id="PTHR44757:SF4">
    <property type="entry name" value="DIGUANYLATE CYCLASE DGCE-RELATED"/>
    <property type="match status" value="1"/>
</dbReference>